<accession>A0ACC1A5A1</accession>
<gene>
    <name evidence="1" type="ORF">Patl1_09763</name>
</gene>
<organism evidence="1 2">
    <name type="scientific">Pistacia atlantica</name>
    <dbReference type="NCBI Taxonomy" id="434234"/>
    <lineage>
        <taxon>Eukaryota</taxon>
        <taxon>Viridiplantae</taxon>
        <taxon>Streptophyta</taxon>
        <taxon>Embryophyta</taxon>
        <taxon>Tracheophyta</taxon>
        <taxon>Spermatophyta</taxon>
        <taxon>Magnoliopsida</taxon>
        <taxon>eudicotyledons</taxon>
        <taxon>Gunneridae</taxon>
        <taxon>Pentapetalae</taxon>
        <taxon>rosids</taxon>
        <taxon>malvids</taxon>
        <taxon>Sapindales</taxon>
        <taxon>Anacardiaceae</taxon>
        <taxon>Pistacia</taxon>
    </lineage>
</organism>
<reference evidence="2" key="1">
    <citation type="journal article" date="2023" name="G3 (Bethesda)">
        <title>Genome assembly and association tests identify interacting loci associated with vigor, precocity, and sex in interspecific pistachio rootstocks.</title>
        <authorList>
            <person name="Palmer W."/>
            <person name="Jacygrad E."/>
            <person name="Sagayaradj S."/>
            <person name="Cavanaugh K."/>
            <person name="Han R."/>
            <person name="Bertier L."/>
            <person name="Beede B."/>
            <person name="Kafkas S."/>
            <person name="Golino D."/>
            <person name="Preece J."/>
            <person name="Michelmore R."/>
        </authorList>
    </citation>
    <scope>NUCLEOTIDE SEQUENCE [LARGE SCALE GENOMIC DNA]</scope>
</reference>
<protein>
    <submittedName>
        <fullName evidence="1">Uncharacterized protein</fullName>
    </submittedName>
</protein>
<keyword evidence="2" id="KW-1185">Reference proteome</keyword>
<comment type="caution">
    <text evidence="1">The sequence shown here is derived from an EMBL/GenBank/DDBJ whole genome shotgun (WGS) entry which is preliminary data.</text>
</comment>
<proteinExistence type="predicted"/>
<dbReference type="EMBL" id="CM047908">
    <property type="protein sequence ID" value="KAJ0081405.1"/>
    <property type="molecule type" value="Genomic_DNA"/>
</dbReference>
<sequence>MEWIDNFKDIYVHGNLLEIRLFWAGKRSIYDPLDLNGPLISAISVTQNIKPLPIAWIVVASVLTGLLLLVLVWLFMWRMGYLGDRELRVTKVELRGKSYTIKQVKDATRNFSPKNRIGKGRFGLIYEVIL</sequence>
<evidence type="ECO:0000313" key="2">
    <source>
        <dbReference type="Proteomes" id="UP001164250"/>
    </source>
</evidence>
<dbReference type="Proteomes" id="UP001164250">
    <property type="component" value="Chromosome 12"/>
</dbReference>
<name>A0ACC1A5A1_9ROSI</name>
<evidence type="ECO:0000313" key="1">
    <source>
        <dbReference type="EMBL" id="KAJ0081405.1"/>
    </source>
</evidence>